<dbReference type="EMBL" id="GBRH01193095">
    <property type="protein sequence ID" value="JAE04801.1"/>
    <property type="molecule type" value="Transcribed_RNA"/>
</dbReference>
<name>A0A0A9F3S9_ARUDO</name>
<proteinExistence type="predicted"/>
<dbReference type="AlphaFoldDB" id="A0A0A9F3S9"/>
<reference evidence="1" key="1">
    <citation type="submission" date="2014-09" db="EMBL/GenBank/DDBJ databases">
        <authorList>
            <person name="Magalhaes I.L.F."/>
            <person name="Oliveira U."/>
            <person name="Santos F.R."/>
            <person name="Vidigal T.H.D.A."/>
            <person name="Brescovit A.D."/>
            <person name="Santos A.J."/>
        </authorList>
    </citation>
    <scope>NUCLEOTIDE SEQUENCE</scope>
    <source>
        <tissue evidence="1">Shoot tissue taken approximately 20 cm above the soil surface</tissue>
    </source>
</reference>
<protein>
    <submittedName>
        <fullName evidence="1">Uncharacterized protein</fullName>
    </submittedName>
</protein>
<reference evidence="1" key="2">
    <citation type="journal article" date="2015" name="Data Brief">
        <title>Shoot transcriptome of the giant reed, Arundo donax.</title>
        <authorList>
            <person name="Barrero R.A."/>
            <person name="Guerrero F.D."/>
            <person name="Moolhuijzen P."/>
            <person name="Goolsby J.A."/>
            <person name="Tidwell J."/>
            <person name="Bellgard S.E."/>
            <person name="Bellgard M.I."/>
        </authorList>
    </citation>
    <scope>NUCLEOTIDE SEQUENCE</scope>
    <source>
        <tissue evidence="1">Shoot tissue taken approximately 20 cm above the soil surface</tissue>
    </source>
</reference>
<evidence type="ECO:0000313" key="1">
    <source>
        <dbReference type="EMBL" id="JAE04801.1"/>
    </source>
</evidence>
<organism evidence="1">
    <name type="scientific">Arundo donax</name>
    <name type="common">Giant reed</name>
    <name type="synonym">Donax arundinaceus</name>
    <dbReference type="NCBI Taxonomy" id="35708"/>
    <lineage>
        <taxon>Eukaryota</taxon>
        <taxon>Viridiplantae</taxon>
        <taxon>Streptophyta</taxon>
        <taxon>Embryophyta</taxon>
        <taxon>Tracheophyta</taxon>
        <taxon>Spermatophyta</taxon>
        <taxon>Magnoliopsida</taxon>
        <taxon>Liliopsida</taxon>
        <taxon>Poales</taxon>
        <taxon>Poaceae</taxon>
        <taxon>PACMAD clade</taxon>
        <taxon>Arundinoideae</taxon>
        <taxon>Arundineae</taxon>
        <taxon>Arundo</taxon>
    </lineage>
</organism>
<accession>A0A0A9F3S9</accession>
<sequence>MVWCHVPRIHIRYITPIQPLWREPVWTHQAIAISRHNL</sequence>